<evidence type="ECO:0000259" key="11">
    <source>
        <dbReference type="Pfam" id="PF03446"/>
    </source>
</evidence>
<dbReference type="OrthoDB" id="9812907at2"/>
<reference evidence="13 14" key="1">
    <citation type="submission" date="2018-03" db="EMBL/GenBank/DDBJ databases">
        <authorList>
            <person name="Keele B.F."/>
        </authorList>
    </citation>
    <scope>NUCLEOTIDE SEQUENCE [LARGE SCALE GENOMIC DNA]</scope>
    <source>
        <strain evidence="13 14">CECT 8626</strain>
    </source>
</reference>
<dbReference type="Gene3D" id="3.40.50.720">
    <property type="entry name" value="NAD(P)-binding Rossmann-like Domain"/>
    <property type="match status" value="1"/>
</dbReference>
<proteinExistence type="inferred from homology"/>
<evidence type="ECO:0000259" key="12">
    <source>
        <dbReference type="Pfam" id="PF14833"/>
    </source>
</evidence>
<comment type="similarity">
    <text evidence="6">Belongs to the HIBADH-related family. L-threonate dehydrogenase subfamily.</text>
</comment>
<sequence>MGSKKKIAVIGLGSMGYGIACSALKAGHRVWGHDIDAARMTAFRAEGGAEGTLADAAAGLDAVVVVVLNAAQTESVLFGEEGIVRNLTPGAVVLSSATVAPDFAREMEARCAAYEVLYLDAPISGGALKAASGELSVMASGSAAAFAAARPVLEGFATTVFELGDAAGAGSAMKAVNQLLAGVHIAAMAEALTFGMTQGVAPETFLKVIPKCAGTSWMLENRTPHIIAGDYAPKSTVNIWPKDLGIVLDIARASSFSAPITAAALQQFLAASGMGLGGEDDAAVAKVYARNAGLSLPGEKA</sequence>
<evidence type="ECO:0000256" key="10">
    <source>
        <dbReference type="PIRSR" id="PIRSR000103-1"/>
    </source>
</evidence>
<name>A0A2R8B3P2_9RHOB</name>
<evidence type="ECO:0000256" key="6">
    <source>
        <dbReference type="ARBA" id="ARBA00037979"/>
    </source>
</evidence>
<evidence type="ECO:0000256" key="9">
    <source>
        <dbReference type="ARBA" id="ARBA00047312"/>
    </source>
</evidence>
<keyword evidence="1" id="KW-0521">NADP</keyword>
<dbReference type="AlphaFoldDB" id="A0A2R8B3P2"/>
<dbReference type="EC" id="1.1.1.411" evidence="7"/>
<evidence type="ECO:0000313" key="14">
    <source>
        <dbReference type="Proteomes" id="UP000244924"/>
    </source>
</evidence>
<keyword evidence="14" id="KW-1185">Reference proteome</keyword>
<keyword evidence="2 13" id="KW-0560">Oxidoreductase</keyword>
<dbReference type="PANTHER" id="PTHR43060:SF17">
    <property type="entry name" value="L-THREONATE DEHYDROGENASE"/>
    <property type="match status" value="1"/>
</dbReference>
<dbReference type="InterPro" id="IPR008927">
    <property type="entry name" value="6-PGluconate_DH-like_C_sf"/>
</dbReference>
<evidence type="ECO:0000256" key="8">
    <source>
        <dbReference type="ARBA" id="ARBA00039407"/>
    </source>
</evidence>
<dbReference type="GO" id="GO:0016616">
    <property type="term" value="F:oxidoreductase activity, acting on the CH-OH group of donors, NAD or NADP as acceptor"/>
    <property type="evidence" value="ECO:0007669"/>
    <property type="project" value="InterPro"/>
</dbReference>
<dbReference type="EMBL" id="OMOQ01000001">
    <property type="protein sequence ID" value="SPH17202.1"/>
    <property type="molecule type" value="Genomic_DNA"/>
</dbReference>
<dbReference type="SUPFAM" id="SSF48179">
    <property type="entry name" value="6-phosphogluconate dehydrogenase C-terminal domain-like"/>
    <property type="match status" value="1"/>
</dbReference>
<evidence type="ECO:0000256" key="5">
    <source>
        <dbReference type="ARBA" id="ARBA00037062"/>
    </source>
</evidence>
<dbReference type="InterPro" id="IPR029154">
    <property type="entry name" value="HIBADH-like_NADP-bd"/>
</dbReference>
<dbReference type="Proteomes" id="UP000244924">
    <property type="component" value="Unassembled WGS sequence"/>
</dbReference>
<comment type="catalytic activity">
    <reaction evidence="9">
        <text>L-threonate + NAD(+) = 2-dehydro-L-erythronate + NADH + H(+)</text>
        <dbReference type="Rhea" id="RHEA:52548"/>
        <dbReference type="ChEBI" id="CHEBI:15378"/>
        <dbReference type="ChEBI" id="CHEBI:57540"/>
        <dbReference type="ChEBI" id="CHEBI:57561"/>
        <dbReference type="ChEBI" id="CHEBI:57945"/>
        <dbReference type="ChEBI" id="CHEBI:136669"/>
        <dbReference type="EC" id="1.1.1.411"/>
    </reaction>
</comment>
<organism evidence="13 14">
    <name type="scientific">Albidovulum aquaemixtae</name>
    <dbReference type="NCBI Taxonomy" id="1542388"/>
    <lineage>
        <taxon>Bacteria</taxon>
        <taxon>Pseudomonadati</taxon>
        <taxon>Pseudomonadota</taxon>
        <taxon>Alphaproteobacteria</taxon>
        <taxon>Rhodobacterales</taxon>
        <taxon>Paracoccaceae</taxon>
        <taxon>Albidovulum</taxon>
    </lineage>
</organism>
<dbReference type="Pfam" id="PF14833">
    <property type="entry name" value="NAD_binding_11"/>
    <property type="match status" value="1"/>
</dbReference>
<dbReference type="PIRSF" id="PIRSF000103">
    <property type="entry name" value="HIBADH"/>
    <property type="match status" value="1"/>
</dbReference>
<dbReference type="InterPro" id="IPR015815">
    <property type="entry name" value="HIBADH-related"/>
</dbReference>
<dbReference type="InterPro" id="IPR050006">
    <property type="entry name" value="LtnD"/>
</dbReference>
<evidence type="ECO:0000256" key="3">
    <source>
        <dbReference type="ARBA" id="ARBA00023027"/>
    </source>
</evidence>
<evidence type="ECO:0000313" key="13">
    <source>
        <dbReference type="EMBL" id="SPH17202.1"/>
    </source>
</evidence>
<accession>A0A2R8B3P2</accession>
<dbReference type="Pfam" id="PF03446">
    <property type="entry name" value="NAD_binding_2"/>
    <property type="match status" value="1"/>
</dbReference>
<dbReference type="InterPro" id="IPR006115">
    <property type="entry name" value="6PGDH_NADP-bd"/>
</dbReference>
<dbReference type="RefSeq" id="WP_108851670.1">
    <property type="nucleotide sequence ID" value="NZ_OMOQ01000001.1"/>
</dbReference>
<protein>
    <recommendedName>
        <fullName evidence="8">L-threonate dehydrogenase</fullName>
        <ecNumber evidence="7">1.1.1.411</ecNumber>
    </recommendedName>
</protein>
<dbReference type="GO" id="GO:0051287">
    <property type="term" value="F:NAD binding"/>
    <property type="evidence" value="ECO:0007669"/>
    <property type="project" value="InterPro"/>
</dbReference>
<gene>
    <name evidence="13" type="primary">Hgd_1</name>
    <name evidence="13" type="ORF">DEA8626_00718</name>
</gene>
<keyword evidence="3" id="KW-0520">NAD</keyword>
<dbReference type="InterPro" id="IPR036291">
    <property type="entry name" value="NAD(P)-bd_dom_sf"/>
</dbReference>
<dbReference type="Gene3D" id="1.10.1040.10">
    <property type="entry name" value="N-(1-d-carboxylethyl)-l-norvaline Dehydrogenase, domain 2"/>
    <property type="match status" value="1"/>
</dbReference>
<feature type="active site" evidence="10">
    <location>
        <position position="174"/>
    </location>
</feature>
<evidence type="ECO:0000256" key="1">
    <source>
        <dbReference type="ARBA" id="ARBA00022857"/>
    </source>
</evidence>
<evidence type="ECO:0000256" key="7">
    <source>
        <dbReference type="ARBA" id="ARBA00038870"/>
    </source>
</evidence>
<evidence type="ECO:0000256" key="4">
    <source>
        <dbReference type="ARBA" id="ARBA00023277"/>
    </source>
</evidence>
<dbReference type="InterPro" id="IPR013328">
    <property type="entry name" value="6PGD_dom2"/>
</dbReference>
<dbReference type="GO" id="GO:0050661">
    <property type="term" value="F:NADP binding"/>
    <property type="evidence" value="ECO:0007669"/>
    <property type="project" value="InterPro"/>
</dbReference>
<feature type="domain" description="3-hydroxyisobutyrate dehydrogenase-like NAD-binding" evidence="12">
    <location>
        <begin position="168"/>
        <end position="288"/>
    </location>
</feature>
<comment type="function">
    <text evidence="5">Catalyzes oxidation of L-threonate to 2-oxo-tetronate. Can use either NAD(+) or NADP(+) as cosubstrate, with a preference for NAD(+).</text>
</comment>
<dbReference type="SUPFAM" id="SSF51735">
    <property type="entry name" value="NAD(P)-binding Rossmann-fold domains"/>
    <property type="match status" value="1"/>
</dbReference>
<dbReference type="PANTHER" id="PTHR43060">
    <property type="entry name" value="3-HYDROXYISOBUTYRATE DEHYDROGENASE-LIKE 1, MITOCHONDRIAL-RELATED"/>
    <property type="match status" value="1"/>
</dbReference>
<evidence type="ECO:0000256" key="2">
    <source>
        <dbReference type="ARBA" id="ARBA00023002"/>
    </source>
</evidence>
<keyword evidence="4" id="KW-0119">Carbohydrate metabolism</keyword>
<feature type="domain" description="6-phosphogluconate dehydrogenase NADP-binding" evidence="11">
    <location>
        <begin position="6"/>
        <end position="164"/>
    </location>
</feature>
<dbReference type="NCBIfam" id="NF043037">
    <property type="entry name" value="ThreonDh"/>
    <property type="match status" value="1"/>
</dbReference>